<proteinExistence type="inferred from homology"/>
<name>A0A6J8F2M1_MYTCO</name>
<dbReference type="Pfam" id="PF05964">
    <property type="entry name" value="FYRN"/>
    <property type="match status" value="1"/>
</dbReference>
<dbReference type="GO" id="GO:0005634">
    <property type="term" value="C:nucleus"/>
    <property type="evidence" value="ECO:0007669"/>
    <property type="project" value="UniProtKB-SubCell"/>
</dbReference>
<dbReference type="EMBL" id="CACVKT020010330">
    <property type="protein sequence ID" value="CAC5426004.1"/>
    <property type="molecule type" value="Genomic_DNA"/>
</dbReference>
<dbReference type="InterPro" id="IPR040092">
    <property type="entry name" value="TBRG1"/>
</dbReference>
<protein>
    <submittedName>
        <fullName evidence="7">Transforming growth factor beta regulator 1</fullName>
    </submittedName>
</protein>
<dbReference type="PANTHER" id="PTHR22715:SF0">
    <property type="entry name" value="TRANSFORMING GROWTH FACTOR BETA REGULATOR 1"/>
    <property type="match status" value="1"/>
</dbReference>
<keyword evidence="6" id="KW-0539">Nucleus</keyword>
<dbReference type="SMART" id="SM00542">
    <property type="entry name" value="FYRC"/>
    <property type="match status" value="1"/>
</dbReference>
<dbReference type="OrthoDB" id="285793at2759"/>
<evidence type="ECO:0000313" key="7">
    <source>
        <dbReference type="EMBL" id="CAC5426006.1"/>
    </source>
</evidence>
<dbReference type="Gene3D" id="2.60.40.1900">
    <property type="entry name" value="Beta-microseminoprotein (PSP94) domain"/>
    <property type="match status" value="1"/>
</dbReference>
<dbReference type="SMART" id="SM00541">
    <property type="entry name" value="FYRN"/>
    <property type="match status" value="1"/>
</dbReference>
<dbReference type="InterPro" id="IPR003888">
    <property type="entry name" value="FYrich_N"/>
</dbReference>
<organism evidence="7 8">
    <name type="scientific">Mytilus coruscus</name>
    <name type="common">Sea mussel</name>
    <dbReference type="NCBI Taxonomy" id="42192"/>
    <lineage>
        <taxon>Eukaryota</taxon>
        <taxon>Metazoa</taxon>
        <taxon>Spiralia</taxon>
        <taxon>Lophotrochozoa</taxon>
        <taxon>Mollusca</taxon>
        <taxon>Bivalvia</taxon>
        <taxon>Autobranchia</taxon>
        <taxon>Pteriomorphia</taxon>
        <taxon>Mytilida</taxon>
        <taxon>Mytiloidea</taxon>
        <taxon>Mytilidae</taxon>
        <taxon>Mytilinae</taxon>
        <taxon>Mytilus</taxon>
    </lineage>
</organism>
<dbReference type="InterPro" id="IPR008735">
    <property type="entry name" value="PSP94"/>
</dbReference>
<comment type="subcellular location">
    <subcellularLocation>
        <location evidence="1">Nucleus</location>
    </subcellularLocation>
    <subcellularLocation>
        <location evidence="2">Secreted</location>
    </subcellularLocation>
</comment>
<evidence type="ECO:0000256" key="2">
    <source>
        <dbReference type="ARBA" id="ARBA00004613"/>
    </source>
</evidence>
<dbReference type="GO" id="GO:0005576">
    <property type="term" value="C:extracellular region"/>
    <property type="evidence" value="ECO:0007669"/>
    <property type="project" value="UniProtKB-SubCell"/>
</dbReference>
<sequence length="377" mass="41847">MAHENKRLFSEDSAFLMEYQTNQKILHKSPQQISLLSGKIRSNLPGSLLQQQASRLASGISARSLAQKQYYRKLKRLKKVVKDLIFVNAAICDEVVRVEEKVAKIVVDRPGFHSVSNIYPEGFCSTRVFVDVNNVDNRCLYTCKISDGGKGPVFEIASEESPGVVFYSKSISDCHNQLIKAVKKNKKLEFLEQTGKGADFFGLSHPVTQNLIQSCPGSKRCNGYRWVKFEINKNADAVEMDILDPTTSHTALKIVLNNGSKLPEPSSNLRSLLTNKALMNTAKVRQTLCTGACFMIPQKGCYYDKIGYLIPPRGRITVWTPDCVDCTCGSTGISCCSTAGRPTDFPDDCEIIMNGCFAKVVKKNDHTIECPFFAMVG</sequence>
<dbReference type="PANTHER" id="PTHR22715">
    <property type="entry name" value="TRANSFORMING GROWTH FACTOR BETA REGULATED GENE 1"/>
    <property type="match status" value="1"/>
</dbReference>
<dbReference type="Pfam" id="PF05965">
    <property type="entry name" value="FYRC"/>
    <property type="match status" value="1"/>
</dbReference>
<evidence type="ECO:0000256" key="4">
    <source>
        <dbReference type="ARBA" id="ARBA00022525"/>
    </source>
</evidence>
<dbReference type="Pfam" id="PF05825">
    <property type="entry name" value="PSP94"/>
    <property type="match status" value="1"/>
</dbReference>
<evidence type="ECO:0000256" key="5">
    <source>
        <dbReference type="ARBA" id="ARBA00023157"/>
    </source>
</evidence>
<dbReference type="EMBL" id="CACVKT020010330">
    <property type="protein sequence ID" value="CAC5426003.1"/>
    <property type="molecule type" value="Genomic_DNA"/>
</dbReference>
<gene>
    <name evidence="7" type="ORF">MCOR_57761</name>
</gene>
<dbReference type="InterPro" id="IPR003889">
    <property type="entry name" value="FYrich_C"/>
</dbReference>
<dbReference type="AlphaFoldDB" id="A0A6J8F2M1"/>
<evidence type="ECO:0000256" key="3">
    <source>
        <dbReference type="ARBA" id="ARBA00010352"/>
    </source>
</evidence>
<keyword evidence="5" id="KW-1015">Disulfide bond</keyword>
<evidence type="ECO:0000313" key="8">
    <source>
        <dbReference type="Proteomes" id="UP000507470"/>
    </source>
</evidence>
<evidence type="ECO:0000256" key="1">
    <source>
        <dbReference type="ARBA" id="ARBA00004123"/>
    </source>
</evidence>
<dbReference type="Gene3D" id="3.30.160.360">
    <property type="match status" value="1"/>
</dbReference>
<reference evidence="7 8" key="1">
    <citation type="submission" date="2020-06" db="EMBL/GenBank/DDBJ databases">
        <authorList>
            <person name="Li R."/>
            <person name="Bekaert M."/>
        </authorList>
    </citation>
    <scope>NUCLEOTIDE SEQUENCE [LARGE SCALE GENOMIC DNA]</scope>
    <source>
        <strain evidence="8">wild</strain>
        <strain evidence="7">Wild</strain>
    </source>
</reference>
<keyword evidence="8" id="KW-1185">Reference proteome</keyword>
<dbReference type="EMBL" id="CACVKT020010330">
    <property type="protein sequence ID" value="CAC5426006.1"/>
    <property type="molecule type" value="Genomic_DNA"/>
</dbReference>
<accession>A0A6J8F2M1</accession>
<dbReference type="PROSITE" id="PS51543">
    <property type="entry name" value="FYRC"/>
    <property type="match status" value="1"/>
</dbReference>
<dbReference type="PROSITE" id="PS51542">
    <property type="entry name" value="FYRN"/>
    <property type="match status" value="1"/>
</dbReference>
<keyword evidence="4" id="KW-0964">Secreted</keyword>
<dbReference type="EMBL" id="CACVKT020010330">
    <property type="protein sequence ID" value="CAC5426005.1"/>
    <property type="molecule type" value="Genomic_DNA"/>
</dbReference>
<dbReference type="Proteomes" id="UP000507470">
    <property type="component" value="Unassembled WGS sequence"/>
</dbReference>
<evidence type="ECO:0000256" key="6">
    <source>
        <dbReference type="ARBA" id="ARBA00023242"/>
    </source>
</evidence>
<dbReference type="GO" id="GO:0051726">
    <property type="term" value="P:regulation of cell cycle"/>
    <property type="evidence" value="ECO:0007669"/>
    <property type="project" value="TreeGrafter"/>
</dbReference>
<comment type="similarity">
    <text evidence="3">Belongs to the beta-microseminoprotein family.</text>
</comment>